<keyword evidence="1" id="KW-1133">Transmembrane helix</keyword>
<protein>
    <submittedName>
        <fullName evidence="2">Uncharacterized protein</fullName>
    </submittedName>
</protein>
<keyword evidence="1" id="KW-0472">Membrane</keyword>
<feature type="transmembrane region" description="Helical" evidence="1">
    <location>
        <begin position="80"/>
        <end position="101"/>
    </location>
</feature>
<accession>A0A381QL93</accession>
<organism evidence="2">
    <name type="scientific">marine metagenome</name>
    <dbReference type="NCBI Taxonomy" id="408172"/>
    <lineage>
        <taxon>unclassified sequences</taxon>
        <taxon>metagenomes</taxon>
        <taxon>ecological metagenomes</taxon>
    </lineage>
</organism>
<dbReference type="EMBL" id="UINC01001416">
    <property type="protein sequence ID" value="SUZ80136.1"/>
    <property type="molecule type" value="Genomic_DNA"/>
</dbReference>
<dbReference type="AlphaFoldDB" id="A0A381QL93"/>
<name>A0A381QL93_9ZZZZ</name>
<proteinExistence type="predicted"/>
<sequence length="111" mass="11929">MLFDIIDFILYFGYLMIGIGAVLAIGFPVYLASKNPKSLVDSGIGIGVILALFLFSWLISGNEVLSSYVEFGVDASLSKFIGGSIILVYVLTCVAIGGIFYSEVIKNFKNG</sequence>
<reference evidence="2" key="1">
    <citation type="submission" date="2018-05" db="EMBL/GenBank/DDBJ databases">
        <authorList>
            <person name="Lanie J.A."/>
            <person name="Ng W.-L."/>
            <person name="Kazmierczak K.M."/>
            <person name="Andrzejewski T.M."/>
            <person name="Davidsen T.M."/>
            <person name="Wayne K.J."/>
            <person name="Tettelin H."/>
            <person name="Glass J.I."/>
            <person name="Rusch D."/>
            <person name="Podicherti R."/>
            <person name="Tsui H.-C.T."/>
            <person name="Winkler M.E."/>
        </authorList>
    </citation>
    <scope>NUCLEOTIDE SEQUENCE</scope>
</reference>
<keyword evidence="1" id="KW-0812">Transmembrane</keyword>
<evidence type="ECO:0000313" key="2">
    <source>
        <dbReference type="EMBL" id="SUZ80136.1"/>
    </source>
</evidence>
<evidence type="ECO:0000256" key="1">
    <source>
        <dbReference type="SAM" id="Phobius"/>
    </source>
</evidence>
<feature type="transmembrane region" description="Helical" evidence="1">
    <location>
        <begin position="39"/>
        <end position="60"/>
    </location>
</feature>
<feature type="transmembrane region" description="Helical" evidence="1">
    <location>
        <begin position="12"/>
        <end position="32"/>
    </location>
</feature>
<gene>
    <name evidence="2" type="ORF">METZ01_LOCUS32990</name>
</gene>